<gene>
    <name evidence="3" type="primary">adeC</name>
    <name evidence="3" type="ORF">GCM10025772_05800</name>
</gene>
<keyword evidence="2" id="KW-1134">Transmembrane beta strand</keyword>
<organism evidence="3 4">
    <name type="scientific">Ferrimonas gelatinilytica</name>
    <dbReference type="NCBI Taxonomy" id="1255257"/>
    <lineage>
        <taxon>Bacteria</taxon>
        <taxon>Pseudomonadati</taxon>
        <taxon>Pseudomonadota</taxon>
        <taxon>Gammaproteobacteria</taxon>
        <taxon>Alteromonadales</taxon>
        <taxon>Ferrimonadaceae</taxon>
        <taxon>Ferrimonas</taxon>
    </lineage>
</organism>
<keyword evidence="2" id="KW-0812">Transmembrane</keyword>
<keyword evidence="2" id="KW-0449">Lipoprotein</keyword>
<dbReference type="NCBIfam" id="TIGR01845">
    <property type="entry name" value="outer_NodT"/>
    <property type="match status" value="1"/>
</dbReference>
<dbReference type="Gene3D" id="2.20.200.10">
    <property type="entry name" value="Outer membrane efflux proteins (OEP)"/>
    <property type="match status" value="1"/>
</dbReference>
<proteinExistence type="inferred from homology"/>
<comment type="similarity">
    <text evidence="1 2">Belongs to the outer membrane factor (OMF) (TC 1.B.17) family.</text>
</comment>
<dbReference type="PANTHER" id="PTHR30203:SF32">
    <property type="entry name" value="CATION EFFLUX SYSTEM PROTEIN CUSC"/>
    <property type="match status" value="1"/>
</dbReference>
<evidence type="ECO:0000256" key="1">
    <source>
        <dbReference type="ARBA" id="ARBA00007613"/>
    </source>
</evidence>
<keyword evidence="4" id="KW-1185">Reference proteome</keyword>
<accession>A0ABP9RV86</accession>
<dbReference type="SUPFAM" id="SSF56954">
    <property type="entry name" value="Outer membrane efflux proteins (OEP)"/>
    <property type="match status" value="1"/>
</dbReference>
<reference evidence="4" key="1">
    <citation type="journal article" date="2019" name="Int. J. Syst. Evol. Microbiol.">
        <title>The Global Catalogue of Microorganisms (GCM) 10K type strain sequencing project: providing services to taxonomists for standard genome sequencing and annotation.</title>
        <authorList>
            <consortium name="The Broad Institute Genomics Platform"/>
            <consortium name="The Broad Institute Genome Sequencing Center for Infectious Disease"/>
            <person name="Wu L."/>
            <person name="Ma J."/>
        </authorList>
    </citation>
    <scope>NUCLEOTIDE SEQUENCE [LARGE SCALE GENOMIC DNA]</scope>
    <source>
        <strain evidence="4">JCM 18720</strain>
    </source>
</reference>
<dbReference type="RefSeq" id="WP_345315543.1">
    <property type="nucleotide sequence ID" value="NZ_BAABLF010000005.1"/>
</dbReference>
<dbReference type="Gene3D" id="1.20.1600.10">
    <property type="entry name" value="Outer membrane efflux proteins (OEP)"/>
    <property type="match status" value="1"/>
</dbReference>
<keyword evidence="2" id="KW-0472">Membrane</keyword>
<dbReference type="PANTHER" id="PTHR30203">
    <property type="entry name" value="OUTER MEMBRANE CATION EFFLUX PROTEIN"/>
    <property type="match status" value="1"/>
</dbReference>
<keyword evidence="2" id="KW-0564">Palmitate</keyword>
<name>A0ABP9RV86_9GAMM</name>
<evidence type="ECO:0000313" key="4">
    <source>
        <dbReference type="Proteomes" id="UP001501600"/>
    </source>
</evidence>
<evidence type="ECO:0000313" key="3">
    <source>
        <dbReference type="EMBL" id="GAA5187662.1"/>
    </source>
</evidence>
<dbReference type="Pfam" id="PF02321">
    <property type="entry name" value="OEP"/>
    <property type="match status" value="2"/>
</dbReference>
<comment type="caution">
    <text evidence="3">The sequence shown here is derived from an EMBL/GenBank/DDBJ whole genome shotgun (WGS) entry which is preliminary data.</text>
</comment>
<dbReference type="EMBL" id="BAABLF010000005">
    <property type="protein sequence ID" value="GAA5187662.1"/>
    <property type="molecule type" value="Genomic_DNA"/>
</dbReference>
<dbReference type="PROSITE" id="PS51257">
    <property type="entry name" value="PROKAR_LIPOPROTEIN"/>
    <property type="match status" value="1"/>
</dbReference>
<dbReference type="InterPro" id="IPR010131">
    <property type="entry name" value="MdtP/NodT-like"/>
</dbReference>
<comment type="subcellular location">
    <subcellularLocation>
        <location evidence="2">Cell outer membrane</location>
        <topology evidence="2">Lipid-anchor</topology>
    </subcellularLocation>
</comment>
<evidence type="ECO:0000256" key="2">
    <source>
        <dbReference type="RuleBase" id="RU362097"/>
    </source>
</evidence>
<dbReference type="Proteomes" id="UP001501600">
    <property type="component" value="Unassembled WGS sequence"/>
</dbReference>
<sequence length="473" mass="51299">MKRWLVIAGSALLTGCMNLAPDYERPEGAMPEFWAEPSAMPSEISSAALDWRSFIVDPKLQRLIEIALEHNRDIKVASETLRQAAALYGVQRSERFPNLDLTAGFINQRVPEALSGVPDSVNRQHSIDLGLLSYELDFWGRVASLERQALNAYLATEQGRRNIQIIVINQVAATFLQLAADEALLLLAEETMESQMASLALTQQSFDNGVVSGLDVAQAEVTVAIARVDVANYSNRVAAGVNALVSLVGTGFDPVLLPEPGQMEVLAPVQVGLPSMLLTQRPDVAQAEYNLIAANASIGAARAAYFPNISLTATAGLLSADLDDLFSGDAGSWNFTPSLYLPIFNWGRVRGNVEVAKAQAAIALAQYERTIQIAFQEVSDALSGQRYLAQQYEAQSQLVDATGTSFSLSDLRFRQGVDSFFTVLDSQRGYYSAQQGLINLALVQQNNRLNLFRALGGGWVGSPTADEIPPRSD</sequence>
<protein>
    <submittedName>
        <fullName evidence="3">AdeC/AdeK/OprM family multidrug efflux complex outer membrane factor</fullName>
    </submittedName>
</protein>
<dbReference type="InterPro" id="IPR003423">
    <property type="entry name" value="OMP_efflux"/>
</dbReference>